<dbReference type="PANTHER" id="PTHR11937">
    <property type="entry name" value="ACTIN"/>
    <property type="match status" value="1"/>
</dbReference>
<dbReference type="InterPro" id="IPR043129">
    <property type="entry name" value="ATPase_NBD"/>
</dbReference>
<evidence type="ECO:0000256" key="2">
    <source>
        <dbReference type="SAM" id="MobiDB-lite"/>
    </source>
</evidence>
<feature type="compositionally biased region" description="Low complexity" evidence="2">
    <location>
        <begin position="33"/>
        <end position="46"/>
    </location>
</feature>
<evidence type="ECO:0000313" key="3">
    <source>
        <dbReference type="EMBL" id="KAG9687908.1"/>
    </source>
</evidence>
<feature type="compositionally biased region" description="Polar residues" evidence="2">
    <location>
        <begin position="376"/>
        <end position="397"/>
    </location>
</feature>
<dbReference type="InterPro" id="IPR004000">
    <property type="entry name" value="Actin"/>
</dbReference>
<feature type="region of interest" description="Disordered" evidence="2">
    <location>
        <begin position="13"/>
        <end position="49"/>
    </location>
</feature>
<reference evidence="3" key="2">
    <citation type="submission" date="2021-08" db="EMBL/GenBank/DDBJ databases">
        <authorList>
            <person name="Gostincar C."/>
            <person name="Sun X."/>
            <person name="Song Z."/>
            <person name="Gunde-Cimerman N."/>
        </authorList>
    </citation>
    <scope>NUCLEOTIDE SEQUENCE</scope>
    <source>
        <strain evidence="3">EXF-9911</strain>
    </source>
</reference>
<accession>A0A9P8EFT3</accession>
<protein>
    <submittedName>
        <fullName evidence="3">Fungal-specific actin related protein</fullName>
    </submittedName>
</protein>
<dbReference type="Pfam" id="PF00022">
    <property type="entry name" value="Actin"/>
    <property type="match status" value="1"/>
</dbReference>
<name>A0A9P8EFT3_AURME</name>
<dbReference type="Gene3D" id="3.30.420.40">
    <property type="match status" value="2"/>
</dbReference>
<dbReference type="AlphaFoldDB" id="A0A9P8EFT3"/>
<dbReference type="Proteomes" id="UP000779574">
    <property type="component" value="Unassembled WGS sequence"/>
</dbReference>
<sequence length="488" mass="53909">MAAPDYFARKPSYNRSRSGLGVPGATTPASPHTPLLTRSLSSQLTSPGASYRADEDTLVYELGSRSFRAGFAGDSAPRCIISFGPDQLRRLNDFTTTSTTQRSENDWAKDWELWDLDIRDMNLGLIEDKIERAIRNAHTNYLMLDQRPRKVFLVLPSALPHPLVSLTLNVVFNAFQPATVQLWTPPLLCAVSAGLRSALIIDIGWHETTITALYEYREVVHKRSTRAGKLLTRNMADALPKHAPTSDPLSFDTAEDVVTRMAWCRSSHDQHFGDSVTLPLGASSAQVPFDCLADPAEETFFSTPVPLEQIDDHDLPIHLLAYKCLLSLPLDVRAICVSRILITGGVSDIPGLKPRLLREIENIVNAKRWDPVMNYGSSTGKRQRSAQQQTMTIPTRTKQPDADDEVAALADEQPLARNAPQECDEVAEKLQREVLKRGITIQGEVRGVQTLGAWAGASLVASLKVDAAFEVKRDDFFKNGLASLGHTF</sequence>
<dbReference type="Gene3D" id="3.90.640.10">
    <property type="entry name" value="Actin, Chain A, domain 4"/>
    <property type="match status" value="1"/>
</dbReference>
<organism evidence="3 4">
    <name type="scientific">Aureobasidium melanogenum</name>
    <name type="common">Aureobasidium pullulans var. melanogenum</name>
    <dbReference type="NCBI Taxonomy" id="46634"/>
    <lineage>
        <taxon>Eukaryota</taxon>
        <taxon>Fungi</taxon>
        <taxon>Dikarya</taxon>
        <taxon>Ascomycota</taxon>
        <taxon>Pezizomycotina</taxon>
        <taxon>Dothideomycetes</taxon>
        <taxon>Dothideomycetidae</taxon>
        <taxon>Dothideales</taxon>
        <taxon>Saccotheciaceae</taxon>
        <taxon>Aureobasidium</taxon>
    </lineage>
</organism>
<dbReference type="EMBL" id="JAHFXF010000430">
    <property type="protein sequence ID" value="KAG9687908.1"/>
    <property type="molecule type" value="Genomic_DNA"/>
</dbReference>
<proteinExistence type="inferred from homology"/>
<comment type="caution">
    <text evidence="3">The sequence shown here is derived from an EMBL/GenBank/DDBJ whole genome shotgun (WGS) entry which is preliminary data.</text>
</comment>
<dbReference type="SMART" id="SM00268">
    <property type="entry name" value="ACTIN"/>
    <property type="match status" value="1"/>
</dbReference>
<feature type="region of interest" description="Disordered" evidence="2">
    <location>
        <begin position="376"/>
        <end position="401"/>
    </location>
</feature>
<comment type="similarity">
    <text evidence="1">Belongs to the actin family.</text>
</comment>
<feature type="non-terminal residue" evidence="3">
    <location>
        <position position="488"/>
    </location>
</feature>
<gene>
    <name evidence="3" type="ORF">KCU76_g10003</name>
</gene>
<dbReference type="SUPFAM" id="SSF53067">
    <property type="entry name" value="Actin-like ATPase domain"/>
    <property type="match status" value="2"/>
</dbReference>
<evidence type="ECO:0000256" key="1">
    <source>
        <dbReference type="RuleBase" id="RU000487"/>
    </source>
</evidence>
<reference evidence="3" key="1">
    <citation type="journal article" date="2021" name="J Fungi (Basel)">
        <title>Virulence traits and population genomics of the black yeast Aureobasidium melanogenum.</title>
        <authorList>
            <person name="Cernosa A."/>
            <person name="Sun X."/>
            <person name="Gostincar C."/>
            <person name="Fang C."/>
            <person name="Gunde-Cimerman N."/>
            <person name="Song Z."/>
        </authorList>
    </citation>
    <scope>NUCLEOTIDE SEQUENCE</scope>
    <source>
        <strain evidence="3">EXF-9911</strain>
    </source>
</reference>
<evidence type="ECO:0000313" key="4">
    <source>
        <dbReference type="Proteomes" id="UP000779574"/>
    </source>
</evidence>